<feature type="domain" description="Carrier" evidence="5">
    <location>
        <begin position="1577"/>
        <end position="1651"/>
    </location>
</feature>
<dbReference type="PANTHER" id="PTHR43775:SF37">
    <property type="entry name" value="SI:DKEY-61P9.11"/>
    <property type="match status" value="1"/>
</dbReference>
<dbReference type="PROSITE" id="PS52004">
    <property type="entry name" value="KS3_2"/>
    <property type="match status" value="1"/>
</dbReference>
<dbReference type="InterPro" id="IPR018201">
    <property type="entry name" value="Ketoacyl_synth_AS"/>
</dbReference>
<dbReference type="SMART" id="SM00823">
    <property type="entry name" value="PKS_PP"/>
    <property type="match status" value="1"/>
</dbReference>
<evidence type="ECO:0000256" key="3">
    <source>
        <dbReference type="ARBA" id="ARBA00022679"/>
    </source>
</evidence>
<sequence>MSPDAIAVVGIGCRYAGGATSADALWRLVRAGATTTTTVPEDRWRPTAALSREHAAALARVPALGSFLDDVAGFDAAFFGISTSEADQLDPQQRVALEVCWEALEDAGIAPTALAGSDTGVFLGVGTDDYGRRLLEDLPHVRPWTGIGASLCGVPNRVSHALDLRGPSVAVDTACSSSLVAVHSAAAALRAGECRVALAGGVMLMNGPHLTAVLAEAGALGPDGRSTPFDAAADGYGRGEGCGVVVLKRLADARADGDEVLAVLRGSAVRQDGRTDGIMAPNSAAQADLVRAACAAAGVDPTTVGYVEAHGTGTAAGDPVEGAALCAAYARPADLPVCRVGAVKATIGHTEAAAGVAGVIAAIQVLRHRWVPAVAGLVSLRADVPWAESGVRPSTEGAEWPDPGHPRRAGVASYGYGGTIAHVVLEEADPIVKSSEDGLVEPAHFPLSAASPAALTAAAANLADDLVEPGAPSLADVATTLVRGRAALRHRAVVTAADRDELVEGLRAVAGGSGTTGTARAGGAVWVFSGHGAQWVGMGRGLLGADPDFTAVVDRLGPVYREELGVTPREVIEADDLGGVDRVQAALVAVQLGLAASWRARGLEPAAVIGHSVGEIAAAVTAGALDEESAARLICRRSALLPRVAGRGAMVLVDLPFDECAAQLRDTPGASAAIAASPHSTVVAGDVDAVVRAGAAFERDGRTVRRVDSDVAFHTEHMTPLAADLAHAVADLRPRPPRIPLYATAFPDPRGDHRHDAAYWAANLRNPVRFAEAVAAALEDGHRTFLEVSAHPVVAHSITEALAAQGVDDGVVIPSLRRGKPERAVLAHAVAALHCRGVEVDLRTPPGRRVRLPGVVWQHREHWVEHPPAFPPGPPNTLLGAGVDVHGVAARVWTTTVHVRTRPYPGRHPVLGTEIVPAAVTLLTYLCASGGEALSDVRLLRPVAVPDDEDPAREVQVVREAGSLRIASRLPEGEWSVHSSARPGTPVDLPEVDVSAASEPLDAGAVVDRLAHLGVAAMGFPWRVDKLTGGPDLLVAEVAADPDGALRHPGWASLLDAALSTASVVFGGDPVLRMPAALDDLVVAADAPDRAVVVARRVAESTVDVNVLGEDGTPLLRLSGLRYAEPDGTRTARPELPETAFVVQWQPVPDDGPPAPLTLLGAPGLAEALGSEPGADNVLVAAPPDPRDAVPALIDVLRGAEGKRVWAVTTGVHAGTATPGSAAIAGLGRVLATEHPESFGGVLDLPDQTPDPAVTARLRARLSHPGAEPVTAVTADAALCPRAVPLGRTAQTPSCRPDGTYLITGGMGALGLQVAAHLAARGARRLVLLGRTPLPRANPFQEREGDDPRVAAVRAIEAAGATVFTAAVDITDADAVRAALAALPVPPVRGVVHAAGQVRSGPAADLTAADLDVVLGAKVDGAHVLDALFPVGTLDFLVLFSSAGPLLGLPGQAAYAAANGCLDGLAARRRHQGDTGCVSIAWTSWRGLGMATAAAATDVELDARGSADLTAERALAALDRVLARRHDLGGGPVAVLPVRTDHAGARPPLLAALAVDTAGTGDDTPSWAGLTGPALVAELTARVRECAGAVLGTDPAAVDAGAGLAEQGVDSLLGAVLRVRLERLVGTALAPTLLWNHPSAAAIAQHLATTIPAHPADHEQGGPAQ</sequence>
<dbReference type="SMART" id="SM00825">
    <property type="entry name" value="PKS_KS"/>
    <property type="match status" value="1"/>
</dbReference>
<dbReference type="GO" id="GO:0004312">
    <property type="term" value="F:fatty acid synthase activity"/>
    <property type="evidence" value="ECO:0007669"/>
    <property type="project" value="TreeGrafter"/>
</dbReference>
<dbReference type="PROSITE" id="PS50075">
    <property type="entry name" value="CARRIER"/>
    <property type="match status" value="1"/>
</dbReference>
<evidence type="ECO:0000313" key="9">
    <source>
        <dbReference type="Proteomes" id="UP000186040"/>
    </source>
</evidence>
<organism evidence="8 9">
    <name type="scientific">Actinokineospora bangkokensis</name>
    <dbReference type="NCBI Taxonomy" id="1193682"/>
    <lineage>
        <taxon>Bacteria</taxon>
        <taxon>Bacillati</taxon>
        <taxon>Actinomycetota</taxon>
        <taxon>Actinomycetes</taxon>
        <taxon>Pseudonocardiales</taxon>
        <taxon>Pseudonocardiaceae</taxon>
        <taxon>Actinokineospora</taxon>
    </lineage>
</organism>
<protein>
    <submittedName>
        <fullName evidence="8">Uncharacterized protein</fullName>
    </submittedName>
</protein>
<feature type="domain" description="Ketosynthase family 3 (KS3)" evidence="6">
    <location>
        <begin position="3"/>
        <end position="427"/>
    </location>
</feature>
<keyword evidence="3" id="KW-0808">Transferase</keyword>
<dbReference type="InterPro" id="IPR042104">
    <property type="entry name" value="PKS_dehydratase_sf"/>
</dbReference>
<dbReference type="EMBL" id="MKQR01000016">
    <property type="protein sequence ID" value="OLR92460.1"/>
    <property type="molecule type" value="Genomic_DNA"/>
</dbReference>
<dbReference type="Gene3D" id="3.40.366.10">
    <property type="entry name" value="Malonyl-Coenzyme A Acyl Carrier Protein, domain 2"/>
    <property type="match status" value="1"/>
</dbReference>
<dbReference type="InterPro" id="IPR020807">
    <property type="entry name" value="PKS_DH"/>
</dbReference>
<evidence type="ECO:0000256" key="1">
    <source>
        <dbReference type="ARBA" id="ARBA00022450"/>
    </source>
</evidence>
<accession>A0A1Q9LKB4</accession>
<dbReference type="SMART" id="SM01294">
    <property type="entry name" value="PKS_PP_betabranch"/>
    <property type="match status" value="1"/>
</dbReference>
<evidence type="ECO:0000313" key="8">
    <source>
        <dbReference type="EMBL" id="OLR92460.1"/>
    </source>
</evidence>
<dbReference type="SMART" id="SM00826">
    <property type="entry name" value="PKS_DH"/>
    <property type="match status" value="1"/>
</dbReference>
<dbReference type="Gene3D" id="3.30.70.3290">
    <property type="match status" value="1"/>
</dbReference>
<dbReference type="InterPro" id="IPR036291">
    <property type="entry name" value="NAD(P)-bd_dom_sf"/>
</dbReference>
<keyword evidence="1" id="KW-0596">Phosphopantetheine</keyword>
<dbReference type="InterPro" id="IPR016039">
    <property type="entry name" value="Thiolase-like"/>
</dbReference>
<dbReference type="Pfam" id="PF22621">
    <property type="entry name" value="CurL-like_PKS_C"/>
    <property type="match status" value="1"/>
</dbReference>
<dbReference type="InterPro" id="IPR014031">
    <property type="entry name" value="Ketoacyl_synth_C"/>
</dbReference>
<evidence type="ECO:0000259" key="7">
    <source>
        <dbReference type="PROSITE" id="PS52019"/>
    </source>
</evidence>
<name>A0A1Q9LKB4_9PSEU</name>
<dbReference type="GO" id="GO:0071770">
    <property type="term" value="P:DIM/DIP cell wall layer assembly"/>
    <property type="evidence" value="ECO:0007669"/>
    <property type="project" value="TreeGrafter"/>
</dbReference>
<feature type="region of interest" description="C-terminal hotdog fold" evidence="4">
    <location>
        <begin position="998"/>
        <end position="1132"/>
    </location>
</feature>
<dbReference type="SUPFAM" id="SSF51735">
    <property type="entry name" value="NAD(P)-binding Rossmann-fold domains"/>
    <property type="match status" value="2"/>
</dbReference>
<evidence type="ECO:0000259" key="6">
    <source>
        <dbReference type="PROSITE" id="PS52004"/>
    </source>
</evidence>
<evidence type="ECO:0000259" key="5">
    <source>
        <dbReference type="PROSITE" id="PS50075"/>
    </source>
</evidence>
<feature type="domain" description="PKS/mFAS DH" evidence="7">
    <location>
        <begin position="876"/>
        <end position="1132"/>
    </location>
</feature>
<dbReference type="InterPro" id="IPR049900">
    <property type="entry name" value="PKS_mFAS_DH"/>
</dbReference>
<dbReference type="Gene3D" id="3.40.50.720">
    <property type="entry name" value="NAD(P)-binding Rossmann-like Domain"/>
    <property type="match status" value="1"/>
</dbReference>
<dbReference type="InterPro" id="IPR036736">
    <property type="entry name" value="ACP-like_sf"/>
</dbReference>
<dbReference type="GO" id="GO:0005737">
    <property type="term" value="C:cytoplasm"/>
    <property type="evidence" value="ECO:0007669"/>
    <property type="project" value="TreeGrafter"/>
</dbReference>
<dbReference type="GO" id="GO:0031177">
    <property type="term" value="F:phosphopantetheine binding"/>
    <property type="evidence" value="ECO:0007669"/>
    <property type="project" value="InterPro"/>
</dbReference>
<dbReference type="Gene3D" id="1.10.1200.10">
    <property type="entry name" value="ACP-like"/>
    <property type="match status" value="1"/>
</dbReference>
<dbReference type="InterPro" id="IPR020841">
    <property type="entry name" value="PKS_Beta-ketoAc_synthase_dom"/>
</dbReference>
<dbReference type="InterPro" id="IPR057326">
    <property type="entry name" value="KR_dom"/>
</dbReference>
<comment type="caution">
    <text evidence="8">The sequence shown here is derived from an EMBL/GenBank/DDBJ whole genome shotgun (WGS) entry which is preliminary data.</text>
</comment>
<dbReference type="SUPFAM" id="SSF47336">
    <property type="entry name" value="ACP-like"/>
    <property type="match status" value="1"/>
</dbReference>
<dbReference type="GO" id="GO:0005886">
    <property type="term" value="C:plasma membrane"/>
    <property type="evidence" value="ECO:0007669"/>
    <property type="project" value="TreeGrafter"/>
</dbReference>
<dbReference type="Proteomes" id="UP000186040">
    <property type="component" value="Unassembled WGS sequence"/>
</dbReference>
<keyword evidence="9" id="KW-1185">Reference proteome</keyword>
<feature type="region of interest" description="N-terminal hotdog fold" evidence="4">
    <location>
        <begin position="876"/>
        <end position="990"/>
    </location>
</feature>
<dbReference type="Pfam" id="PF02801">
    <property type="entry name" value="Ketoacyl-synt_C"/>
    <property type="match status" value="1"/>
</dbReference>
<dbReference type="InterPro" id="IPR016035">
    <property type="entry name" value="Acyl_Trfase/lysoPLipase"/>
</dbReference>
<gene>
    <name evidence="8" type="ORF">BJP25_20495</name>
</gene>
<dbReference type="SUPFAM" id="SSF52151">
    <property type="entry name" value="FabD/lysophospholipase-like"/>
    <property type="match status" value="1"/>
</dbReference>
<dbReference type="PROSITE" id="PS52019">
    <property type="entry name" value="PKS_MFAS_DH"/>
    <property type="match status" value="1"/>
</dbReference>
<dbReference type="GO" id="GO:0006633">
    <property type="term" value="P:fatty acid biosynthetic process"/>
    <property type="evidence" value="ECO:0007669"/>
    <property type="project" value="InterPro"/>
</dbReference>
<feature type="active site" description="Proton acceptor; for dehydratase activity" evidence="4">
    <location>
        <position position="908"/>
    </location>
</feature>
<evidence type="ECO:0000256" key="2">
    <source>
        <dbReference type="ARBA" id="ARBA00022553"/>
    </source>
</evidence>
<dbReference type="Gene3D" id="3.10.129.110">
    <property type="entry name" value="Polyketide synthase dehydratase"/>
    <property type="match status" value="1"/>
</dbReference>
<dbReference type="Pfam" id="PF00698">
    <property type="entry name" value="Acyl_transf_1"/>
    <property type="match status" value="1"/>
</dbReference>
<dbReference type="PANTHER" id="PTHR43775">
    <property type="entry name" value="FATTY ACID SYNTHASE"/>
    <property type="match status" value="1"/>
</dbReference>
<dbReference type="STRING" id="1193682.BJP25_20495"/>
<dbReference type="InterPro" id="IPR001227">
    <property type="entry name" value="Ac_transferase_dom_sf"/>
</dbReference>
<evidence type="ECO:0000256" key="4">
    <source>
        <dbReference type="PROSITE-ProRule" id="PRU01363"/>
    </source>
</evidence>
<dbReference type="SUPFAM" id="SSF55048">
    <property type="entry name" value="Probable ACP-binding domain of malonyl-CoA ACP transacylase"/>
    <property type="match status" value="1"/>
</dbReference>
<dbReference type="Gene3D" id="3.40.47.10">
    <property type="match status" value="1"/>
</dbReference>
<dbReference type="InterPro" id="IPR016036">
    <property type="entry name" value="Malonyl_transacylase_ACP-bd"/>
</dbReference>
<dbReference type="Pfam" id="PF00109">
    <property type="entry name" value="ketoacyl-synt"/>
    <property type="match status" value="1"/>
</dbReference>
<dbReference type="CDD" id="cd00833">
    <property type="entry name" value="PKS"/>
    <property type="match status" value="1"/>
</dbReference>
<dbReference type="RefSeq" id="WP_075975603.1">
    <property type="nucleotide sequence ID" value="NZ_MKQR01000016.1"/>
</dbReference>
<dbReference type="InterPro" id="IPR013968">
    <property type="entry name" value="PKS_KR"/>
</dbReference>
<dbReference type="Pfam" id="PF00550">
    <property type="entry name" value="PP-binding"/>
    <property type="match status" value="1"/>
</dbReference>
<feature type="active site" description="Proton donor; for dehydratase activity" evidence="4">
    <location>
        <position position="1056"/>
    </location>
</feature>
<dbReference type="InterPro" id="IPR014043">
    <property type="entry name" value="Acyl_transferase_dom"/>
</dbReference>
<dbReference type="PROSITE" id="PS00606">
    <property type="entry name" value="KS3_1"/>
    <property type="match status" value="1"/>
</dbReference>
<dbReference type="SUPFAM" id="SSF53901">
    <property type="entry name" value="Thiolase-like"/>
    <property type="match status" value="1"/>
</dbReference>
<keyword evidence="2" id="KW-0597">Phosphoprotein</keyword>
<dbReference type="OrthoDB" id="9778690at2"/>
<dbReference type="InterPro" id="IPR009081">
    <property type="entry name" value="PP-bd_ACP"/>
</dbReference>
<proteinExistence type="predicted"/>
<dbReference type="GO" id="GO:0004315">
    <property type="term" value="F:3-oxoacyl-[acyl-carrier-protein] synthase activity"/>
    <property type="evidence" value="ECO:0007669"/>
    <property type="project" value="InterPro"/>
</dbReference>
<dbReference type="InterPro" id="IPR050091">
    <property type="entry name" value="PKS_NRPS_Biosynth_Enz"/>
</dbReference>
<dbReference type="Pfam" id="PF08659">
    <property type="entry name" value="KR"/>
    <property type="match status" value="1"/>
</dbReference>
<reference evidence="8 9" key="1">
    <citation type="submission" date="2016-10" db="EMBL/GenBank/DDBJ databases">
        <title>The Draft Genome Sequence of Actinokineospora bangkokensis 44EHWT reveals the biosynthetic pathway of antifungal compounds Thailandins with unusual extender unit butylmalonyl-CoA.</title>
        <authorList>
            <person name="Greule A."/>
            <person name="Intra B."/>
            <person name="Flemming S."/>
            <person name="Rommel M.G."/>
            <person name="Panbangred W."/>
            <person name="Bechthold A."/>
        </authorList>
    </citation>
    <scope>NUCLEOTIDE SEQUENCE [LARGE SCALE GENOMIC DNA]</scope>
    <source>
        <strain evidence="8 9">44EHW</strain>
    </source>
</reference>
<dbReference type="InterPro" id="IPR020806">
    <property type="entry name" value="PKS_PP-bd"/>
</dbReference>
<dbReference type="InterPro" id="IPR014030">
    <property type="entry name" value="Ketoacyl_synth_N"/>
</dbReference>
<dbReference type="SMART" id="SM00827">
    <property type="entry name" value="PKS_AT"/>
    <property type="match status" value="1"/>
</dbReference>
<dbReference type="SMART" id="SM00822">
    <property type="entry name" value="PKS_KR"/>
    <property type="match status" value="1"/>
</dbReference>